<name>A0A3P9LHZ5_ORYLA</name>
<proteinExistence type="predicted"/>
<reference evidence="1" key="4">
    <citation type="submission" date="2025-09" db="UniProtKB">
        <authorList>
            <consortium name="Ensembl"/>
        </authorList>
    </citation>
    <scope>IDENTIFICATION</scope>
    <source>
        <strain evidence="1">HNI</strain>
    </source>
</reference>
<sequence length="99" mass="11323">QELIKMRIKHDIGGLTDKEKKHRISLFAYDVLLFWSNISKSMQMILEVIKSFSELSGHKTNKKSELCLPLWSPAGIISRVLNVLHFPATTACTSWMPHT</sequence>
<reference evidence="1 2" key="2">
    <citation type="submission" date="2017-04" db="EMBL/GenBank/DDBJ databases">
        <title>CpG methylation of centromeres and impact of large insertions on vertebrate speciation.</title>
        <authorList>
            <person name="Ichikawa K."/>
            <person name="Yoshimura J."/>
            <person name="Morishita S."/>
        </authorList>
    </citation>
    <scope>NUCLEOTIDE SEQUENCE</scope>
    <source>
        <strain evidence="1 2">HNI</strain>
    </source>
</reference>
<reference key="1">
    <citation type="journal article" date="2007" name="Nature">
        <title>The medaka draft genome and insights into vertebrate genome evolution.</title>
        <authorList>
            <person name="Kasahara M."/>
            <person name="Naruse K."/>
            <person name="Sasaki S."/>
            <person name="Nakatani Y."/>
            <person name="Qu W."/>
            <person name="Ahsan B."/>
            <person name="Yamada T."/>
            <person name="Nagayasu Y."/>
            <person name="Doi K."/>
            <person name="Kasai Y."/>
            <person name="Jindo T."/>
            <person name="Kobayashi D."/>
            <person name="Shimada A."/>
            <person name="Toyoda A."/>
            <person name="Kuroki Y."/>
            <person name="Fujiyama A."/>
            <person name="Sasaki T."/>
            <person name="Shimizu A."/>
            <person name="Asakawa S."/>
            <person name="Shimizu N."/>
            <person name="Hashimoto S."/>
            <person name="Yang J."/>
            <person name="Lee Y."/>
            <person name="Matsushima K."/>
            <person name="Sugano S."/>
            <person name="Sakaizumi M."/>
            <person name="Narita T."/>
            <person name="Ohishi K."/>
            <person name="Haga S."/>
            <person name="Ohta F."/>
            <person name="Nomoto H."/>
            <person name="Nogata K."/>
            <person name="Morishita T."/>
            <person name="Endo T."/>
            <person name="Shin-I T."/>
            <person name="Takeda H."/>
            <person name="Morishita S."/>
            <person name="Kohara Y."/>
        </authorList>
    </citation>
    <scope>NUCLEOTIDE SEQUENCE [LARGE SCALE GENOMIC DNA]</scope>
    <source>
        <strain>Hd-rR</strain>
    </source>
</reference>
<organism evidence="1 2">
    <name type="scientific">Oryzias latipes</name>
    <name type="common">Japanese rice fish</name>
    <name type="synonym">Japanese killifish</name>
    <dbReference type="NCBI Taxonomy" id="8090"/>
    <lineage>
        <taxon>Eukaryota</taxon>
        <taxon>Metazoa</taxon>
        <taxon>Chordata</taxon>
        <taxon>Craniata</taxon>
        <taxon>Vertebrata</taxon>
        <taxon>Euteleostomi</taxon>
        <taxon>Actinopterygii</taxon>
        <taxon>Neopterygii</taxon>
        <taxon>Teleostei</taxon>
        <taxon>Neoteleostei</taxon>
        <taxon>Acanthomorphata</taxon>
        <taxon>Ovalentaria</taxon>
        <taxon>Atherinomorphae</taxon>
        <taxon>Beloniformes</taxon>
        <taxon>Adrianichthyidae</taxon>
        <taxon>Oryziinae</taxon>
        <taxon>Oryzias</taxon>
    </lineage>
</organism>
<dbReference type="Proteomes" id="UP000265180">
    <property type="component" value="Chromosome 1"/>
</dbReference>
<evidence type="ECO:0000313" key="1">
    <source>
        <dbReference type="Ensembl" id="ENSORLP00020020355.1"/>
    </source>
</evidence>
<dbReference type="Ensembl" id="ENSORLT00020029724.1">
    <property type="protein sequence ID" value="ENSORLP00020020355.1"/>
    <property type="gene ID" value="ENSORLG00020021370.1"/>
</dbReference>
<reference evidence="1" key="3">
    <citation type="submission" date="2025-08" db="UniProtKB">
        <authorList>
            <consortium name="Ensembl"/>
        </authorList>
    </citation>
    <scope>IDENTIFICATION</scope>
    <source>
        <strain evidence="1">HNI</strain>
    </source>
</reference>
<evidence type="ECO:0000313" key="2">
    <source>
        <dbReference type="Proteomes" id="UP000265180"/>
    </source>
</evidence>
<dbReference type="AlphaFoldDB" id="A0A3P9LHZ5"/>
<protein>
    <submittedName>
        <fullName evidence="1">Uncharacterized protein</fullName>
    </submittedName>
</protein>
<accession>A0A3P9LHZ5</accession>